<keyword evidence="2" id="KW-0812">Transmembrane</keyword>
<sequence length="365" mass="41334">MAESRSYDNRSPGRNEGPPPEQPRPVNVEESPTALNSLPMELQLIIISCLDAASLVTVRQVCRQYRQIITAEYVVKQFTRPNGFLDGTLGSICSICLTIPPNRCLISENERLGGLWRATCFRCFRLSFRSFTPSSSPFKVKTISSYLSRHGRILPLAKGERTPNNELMASICTWCGWPFCRDRRLLVFPERHQRCKVWNRGVIALWAILGLVQFSLGFAGGVAAFSVYQDHKAIFIPAAISFALMFIQLVVVGVPDQTVQSFMWSKVWLVSLLMEIIILIVSIPPVVINSRDLDMLIDESMDDFPIFSLGVFAGILGFRLLNAIGYLLLYLGYDFRDIFLPELSWRDKTLYGIYTALAWWVYPLA</sequence>
<dbReference type="InterPro" id="IPR001810">
    <property type="entry name" value="F-box_dom"/>
</dbReference>
<dbReference type="Gene3D" id="1.20.1280.50">
    <property type="match status" value="1"/>
</dbReference>
<protein>
    <recommendedName>
        <fullName evidence="3">F-box domain-containing protein</fullName>
    </recommendedName>
</protein>
<dbReference type="Proteomes" id="UP001408356">
    <property type="component" value="Unassembled WGS sequence"/>
</dbReference>
<dbReference type="InterPro" id="IPR036047">
    <property type="entry name" value="F-box-like_dom_sf"/>
</dbReference>
<name>A0ABR2UE59_9PEZI</name>
<evidence type="ECO:0000256" key="1">
    <source>
        <dbReference type="SAM" id="MobiDB-lite"/>
    </source>
</evidence>
<reference evidence="4 5" key="1">
    <citation type="journal article" date="2024" name="J. Plant Pathol.">
        <title>Sequence and assembly of the genome of Seiridium unicorne, isolate CBS 538.82, causal agent of cypress canker disease.</title>
        <authorList>
            <person name="Scali E."/>
            <person name="Rocca G.D."/>
            <person name="Danti R."/>
            <person name="Garbelotto M."/>
            <person name="Barberini S."/>
            <person name="Baroncelli R."/>
            <person name="Emiliani G."/>
        </authorList>
    </citation>
    <scope>NUCLEOTIDE SEQUENCE [LARGE SCALE GENOMIC DNA]</scope>
    <source>
        <strain evidence="4 5">BM-138-508</strain>
    </source>
</reference>
<dbReference type="SUPFAM" id="SSF81383">
    <property type="entry name" value="F-box domain"/>
    <property type="match status" value="1"/>
</dbReference>
<evidence type="ECO:0000313" key="5">
    <source>
        <dbReference type="Proteomes" id="UP001408356"/>
    </source>
</evidence>
<feature type="transmembrane region" description="Helical" evidence="2">
    <location>
        <begin position="307"/>
        <end position="333"/>
    </location>
</feature>
<evidence type="ECO:0000256" key="2">
    <source>
        <dbReference type="SAM" id="Phobius"/>
    </source>
</evidence>
<evidence type="ECO:0000313" key="4">
    <source>
        <dbReference type="EMBL" id="KAK9412913.1"/>
    </source>
</evidence>
<dbReference type="PROSITE" id="PS50181">
    <property type="entry name" value="FBOX"/>
    <property type="match status" value="1"/>
</dbReference>
<feature type="transmembrane region" description="Helical" evidence="2">
    <location>
        <begin position="234"/>
        <end position="255"/>
    </location>
</feature>
<proteinExistence type="predicted"/>
<feature type="transmembrane region" description="Helical" evidence="2">
    <location>
        <begin position="201"/>
        <end position="228"/>
    </location>
</feature>
<organism evidence="4 5">
    <name type="scientific">Seiridium unicorne</name>
    <dbReference type="NCBI Taxonomy" id="138068"/>
    <lineage>
        <taxon>Eukaryota</taxon>
        <taxon>Fungi</taxon>
        <taxon>Dikarya</taxon>
        <taxon>Ascomycota</taxon>
        <taxon>Pezizomycotina</taxon>
        <taxon>Sordariomycetes</taxon>
        <taxon>Xylariomycetidae</taxon>
        <taxon>Amphisphaeriales</taxon>
        <taxon>Sporocadaceae</taxon>
        <taxon>Seiridium</taxon>
    </lineage>
</organism>
<feature type="transmembrane region" description="Helical" evidence="2">
    <location>
        <begin position="267"/>
        <end position="287"/>
    </location>
</feature>
<gene>
    <name evidence="4" type="ORF">SUNI508_12218</name>
</gene>
<feature type="region of interest" description="Disordered" evidence="1">
    <location>
        <begin position="1"/>
        <end position="30"/>
    </location>
</feature>
<comment type="caution">
    <text evidence="4">The sequence shown here is derived from an EMBL/GenBank/DDBJ whole genome shotgun (WGS) entry which is preliminary data.</text>
</comment>
<dbReference type="SMART" id="SM00256">
    <property type="entry name" value="FBOX"/>
    <property type="match status" value="1"/>
</dbReference>
<feature type="domain" description="F-box" evidence="3">
    <location>
        <begin position="32"/>
        <end position="78"/>
    </location>
</feature>
<dbReference type="Pfam" id="PF12937">
    <property type="entry name" value="F-box-like"/>
    <property type="match status" value="1"/>
</dbReference>
<dbReference type="CDD" id="cd09917">
    <property type="entry name" value="F-box_SF"/>
    <property type="match status" value="1"/>
</dbReference>
<evidence type="ECO:0000259" key="3">
    <source>
        <dbReference type="PROSITE" id="PS50181"/>
    </source>
</evidence>
<feature type="compositionally biased region" description="Basic and acidic residues" evidence="1">
    <location>
        <begin position="1"/>
        <end position="13"/>
    </location>
</feature>
<accession>A0ABR2UE59</accession>
<keyword evidence="2" id="KW-1133">Transmembrane helix</keyword>
<keyword evidence="2" id="KW-0472">Membrane</keyword>
<dbReference type="EMBL" id="JARVKF010000446">
    <property type="protein sequence ID" value="KAK9412913.1"/>
    <property type="molecule type" value="Genomic_DNA"/>
</dbReference>
<keyword evidence="5" id="KW-1185">Reference proteome</keyword>